<dbReference type="RefSeq" id="WP_190120302.1">
    <property type="nucleotide sequence ID" value="NZ_BMVR01000023.1"/>
</dbReference>
<sequence>MDRVDVSRPMAAPASRVGPLFWDITAWHRVWEPISEVAVLYEDPVHQEFTMAVERNGRIERIRTVRFRTTGHDMEFFTPQPPPMMSWHRGAWLIQDAPGGGCTVRATRDYRLRDEPGESAAAFGARRARFGQSFEIRVGAILDRFADHFSRKEQAHAGQ</sequence>
<accession>A0ABS0XGN3</accession>
<reference evidence="1 2" key="1">
    <citation type="submission" date="2020-12" db="EMBL/GenBank/DDBJ databases">
        <title>Streptomyces typhae sp. nov., a novel endophytic actinomycete isolated from the root of cattail pollen (Typha angustifolia L.).</title>
        <authorList>
            <person name="Peng C."/>
            <person name="Liu C."/>
        </authorList>
    </citation>
    <scope>NUCLEOTIDE SEQUENCE [LARGE SCALE GENOMIC DNA]</scope>
    <source>
        <strain evidence="1 2">JCM 4753</strain>
    </source>
</reference>
<evidence type="ECO:0000313" key="1">
    <source>
        <dbReference type="EMBL" id="MBJ3812379.1"/>
    </source>
</evidence>
<proteinExistence type="predicted"/>
<comment type="caution">
    <text evidence="1">The sequence shown here is derived from an EMBL/GenBank/DDBJ whole genome shotgun (WGS) entry which is preliminary data.</text>
</comment>
<dbReference type="Pfam" id="PF10604">
    <property type="entry name" value="Polyketide_cyc2"/>
    <property type="match status" value="1"/>
</dbReference>
<dbReference type="InterPro" id="IPR019587">
    <property type="entry name" value="Polyketide_cyclase/dehydratase"/>
</dbReference>
<dbReference type="Proteomes" id="UP000634780">
    <property type="component" value="Unassembled WGS sequence"/>
</dbReference>
<organism evidence="1 2">
    <name type="scientific">Streptomyces flavofungini</name>
    <dbReference type="NCBI Taxonomy" id="68200"/>
    <lineage>
        <taxon>Bacteria</taxon>
        <taxon>Bacillati</taxon>
        <taxon>Actinomycetota</taxon>
        <taxon>Actinomycetes</taxon>
        <taxon>Kitasatosporales</taxon>
        <taxon>Streptomycetaceae</taxon>
        <taxon>Streptomyces</taxon>
    </lineage>
</organism>
<dbReference type="SUPFAM" id="SSF55961">
    <property type="entry name" value="Bet v1-like"/>
    <property type="match status" value="1"/>
</dbReference>
<dbReference type="Gene3D" id="3.30.530.20">
    <property type="match status" value="1"/>
</dbReference>
<protein>
    <submittedName>
        <fullName evidence="1">SRPBCC family protein</fullName>
    </submittedName>
</protein>
<evidence type="ECO:0000313" key="2">
    <source>
        <dbReference type="Proteomes" id="UP000634780"/>
    </source>
</evidence>
<dbReference type="EMBL" id="JAEKOZ010000036">
    <property type="protein sequence ID" value="MBJ3812379.1"/>
    <property type="molecule type" value="Genomic_DNA"/>
</dbReference>
<dbReference type="InterPro" id="IPR023393">
    <property type="entry name" value="START-like_dom_sf"/>
</dbReference>
<keyword evidence="2" id="KW-1185">Reference proteome</keyword>
<name>A0ABS0XGN3_9ACTN</name>
<gene>
    <name evidence="1" type="ORF">JGB26_35750</name>
</gene>